<organism evidence="3 4">
    <name type="scientific">Ramlibacter aquaticus</name>
    <dbReference type="NCBI Taxonomy" id="2780094"/>
    <lineage>
        <taxon>Bacteria</taxon>
        <taxon>Pseudomonadati</taxon>
        <taxon>Pseudomonadota</taxon>
        <taxon>Betaproteobacteria</taxon>
        <taxon>Burkholderiales</taxon>
        <taxon>Comamonadaceae</taxon>
        <taxon>Ramlibacter</taxon>
    </lineage>
</organism>
<dbReference type="Proteomes" id="UP000715965">
    <property type="component" value="Unassembled WGS sequence"/>
</dbReference>
<evidence type="ECO:0000256" key="1">
    <source>
        <dbReference type="ARBA" id="ARBA00023012"/>
    </source>
</evidence>
<dbReference type="RefSeq" id="WP_193780889.1">
    <property type="nucleotide sequence ID" value="NZ_JADDOJ010000047.1"/>
</dbReference>
<dbReference type="EMBL" id="JADDOJ010000047">
    <property type="protein sequence ID" value="MBE7941349.1"/>
    <property type="molecule type" value="Genomic_DNA"/>
</dbReference>
<evidence type="ECO:0000259" key="2">
    <source>
        <dbReference type="Pfam" id="PF01627"/>
    </source>
</evidence>
<reference evidence="3 4" key="1">
    <citation type="submission" date="2020-10" db="EMBL/GenBank/DDBJ databases">
        <title>Draft genome of Ramlibacter aquaticus LMG 30558.</title>
        <authorList>
            <person name="Props R."/>
        </authorList>
    </citation>
    <scope>NUCLEOTIDE SEQUENCE [LARGE SCALE GENOMIC DNA]</scope>
    <source>
        <strain evidence="3 4">LMG 30558</strain>
    </source>
</reference>
<dbReference type="InterPro" id="IPR008207">
    <property type="entry name" value="Sig_transdc_His_kin_Hpt_dom"/>
</dbReference>
<feature type="domain" description="HPt" evidence="2">
    <location>
        <begin position="34"/>
        <end position="114"/>
    </location>
</feature>
<keyword evidence="1" id="KW-0902">Two-component regulatory system</keyword>
<gene>
    <name evidence="3" type="ORF">IM725_12280</name>
</gene>
<name>A0ABR9SG71_9BURK</name>
<dbReference type="Pfam" id="PF01627">
    <property type="entry name" value="Hpt"/>
    <property type="match status" value="1"/>
</dbReference>
<evidence type="ECO:0000313" key="4">
    <source>
        <dbReference type="Proteomes" id="UP000715965"/>
    </source>
</evidence>
<dbReference type="InterPro" id="IPR036641">
    <property type="entry name" value="HPT_dom_sf"/>
</dbReference>
<keyword evidence="4" id="KW-1185">Reference proteome</keyword>
<comment type="caution">
    <text evidence="3">The sequence shown here is derived from an EMBL/GenBank/DDBJ whole genome shotgun (WGS) entry which is preliminary data.</text>
</comment>
<evidence type="ECO:0000313" key="3">
    <source>
        <dbReference type="EMBL" id="MBE7941349.1"/>
    </source>
</evidence>
<dbReference type="Gene3D" id="1.20.120.160">
    <property type="entry name" value="HPT domain"/>
    <property type="match status" value="1"/>
</dbReference>
<protein>
    <submittedName>
        <fullName evidence="3">Hpt domain-containing protein</fullName>
    </submittedName>
</protein>
<dbReference type="SUPFAM" id="SSF47226">
    <property type="entry name" value="Histidine-containing phosphotransfer domain, HPT domain"/>
    <property type="match status" value="1"/>
</dbReference>
<sequence>MQRNESGEKQGDPVFSAPGFAELTLDDEDLQRAMLSSFLHHLPAMRKEMLAGVWRGPQAFREAVHRLKGSCQCVAATRVQPLLAAAESQALQMAPAQRHAAAARLEQELDALAALLQPLLEDLARRAAENR</sequence>
<proteinExistence type="predicted"/>
<accession>A0ABR9SG71</accession>